<evidence type="ECO:0000313" key="1">
    <source>
        <dbReference type="EMBL" id="UUO15462.1"/>
    </source>
</evidence>
<gene>
    <name evidence="1" type="ORF">NG743_26340</name>
</gene>
<protein>
    <submittedName>
        <fullName evidence="1">Uncharacterized protein</fullName>
    </submittedName>
</protein>
<organism evidence="1 2">
    <name type="scientific">Dolichospermum heterosporum TAC447</name>
    <dbReference type="NCBI Taxonomy" id="747523"/>
    <lineage>
        <taxon>Bacteria</taxon>
        <taxon>Bacillati</taxon>
        <taxon>Cyanobacteriota</taxon>
        <taxon>Cyanophyceae</taxon>
        <taxon>Nostocales</taxon>
        <taxon>Aphanizomenonaceae</taxon>
        <taxon>Dolichospermum</taxon>
        <taxon>Dolichospermum heterosporum</taxon>
    </lineage>
</organism>
<dbReference type="EMBL" id="CP099464">
    <property type="protein sequence ID" value="UUO15462.1"/>
    <property type="molecule type" value="Genomic_DNA"/>
</dbReference>
<proteinExistence type="predicted"/>
<evidence type="ECO:0000313" key="2">
    <source>
        <dbReference type="Proteomes" id="UP001057561"/>
    </source>
</evidence>
<name>A0ABY5LXI5_9CYAN</name>
<reference evidence="1" key="1">
    <citation type="submission" date="2022-06" db="EMBL/GenBank/DDBJ databases">
        <title>Nostosin G and Spiroidesin B from the Cyanobacterium Dolichospermum sp. NIES-1697.</title>
        <authorList>
            <person name="Phan C.-S."/>
            <person name="Mehjabin J.J."/>
            <person name="Anas A.R.J."/>
            <person name="Hayasaka M."/>
            <person name="Onoki R."/>
            <person name="Wang J."/>
            <person name="Umezawa T."/>
            <person name="Washio K."/>
            <person name="Morikawa M."/>
            <person name="Okino T."/>
        </authorList>
    </citation>
    <scope>NUCLEOTIDE SEQUENCE</scope>
    <source>
        <strain evidence="1">NIES-1697</strain>
    </source>
</reference>
<dbReference type="Proteomes" id="UP001057561">
    <property type="component" value="Chromosome"/>
</dbReference>
<keyword evidence="2" id="KW-1185">Reference proteome</keyword>
<sequence>MNLIQVQRLDESGNPKHKPFWLGWVGLEMPALSSFWQLYGRRFAVLPLVSVC</sequence>
<dbReference type="RefSeq" id="WP_257121208.1">
    <property type="nucleotide sequence ID" value="NZ_CP099464.1"/>
</dbReference>
<accession>A0ABY5LXI5</accession>